<keyword evidence="2" id="KW-0413">Isomerase</keyword>
<dbReference type="NCBIfam" id="TIGR03083">
    <property type="entry name" value="maleylpyruvate isomerase family mycothiol-dependent enzyme"/>
    <property type="match status" value="1"/>
</dbReference>
<dbReference type="Gene3D" id="3.30.1050.20">
    <property type="match status" value="1"/>
</dbReference>
<dbReference type="GO" id="GO:0016853">
    <property type="term" value="F:isomerase activity"/>
    <property type="evidence" value="ECO:0007669"/>
    <property type="project" value="UniProtKB-KW"/>
</dbReference>
<dbReference type="RefSeq" id="WP_203195977.1">
    <property type="nucleotide sequence ID" value="NZ_CP063362.1"/>
</dbReference>
<dbReference type="InterPro" id="IPR017517">
    <property type="entry name" value="Maleyloyr_isom"/>
</dbReference>
<organism evidence="2 3">
    <name type="scientific">Xanthobacter dioxanivorans</name>
    <dbReference type="NCBI Taxonomy" id="2528964"/>
    <lineage>
        <taxon>Bacteria</taxon>
        <taxon>Pseudomonadati</taxon>
        <taxon>Pseudomonadota</taxon>
        <taxon>Alphaproteobacteria</taxon>
        <taxon>Hyphomicrobiales</taxon>
        <taxon>Xanthobacteraceae</taxon>
        <taxon>Xanthobacter</taxon>
    </lineage>
</organism>
<evidence type="ECO:0000313" key="2">
    <source>
        <dbReference type="EMBL" id="QRG09059.1"/>
    </source>
</evidence>
<dbReference type="Proteomes" id="UP000596427">
    <property type="component" value="Chromosome"/>
</dbReference>
<feature type="domain" description="Mycothiol-dependent maleylpyruvate isomerase metal-binding" evidence="1">
    <location>
        <begin position="37"/>
        <end position="172"/>
    </location>
</feature>
<gene>
    <name evidence="2" type="ORF">EZH22_12760</name>
</gene>
<dbReference type="SUPFAM" id="SSF55718">
    <property type="entry name" value="SCP-like"/>
    <property type="match status" value="1"/>
</dbReference>
<dbReference type="KEGG" id="xdi:EZH22_12760"/>
<protein>
    <submittedName>
        <fullName evidence="2">Maleylpyruvate isomerase family mycothiol-dependent enzyme</fullName>
    </submittedName>
</protein>
<dbReference type="Pfam" id="PF11716">
    <property type="entry name" value="MDMPI_N"/>
    <property type="match status" value="1"/>
</dbReference>
<dbReference type="InterPro" id="IPR034660">
    <property type="entry name" value="DinB/YfiT-like"/>
</dbReference>
<dbReference type="GO" id="GO:0046872">
    <property type="term" value="F:metal ion binding"/>
    <property type="evidence" value="ECO:0007669"/>
    <property type="project" value="InterPro"/>
</dbReference>
<proteinExistence type="predicted"/>
<sequence length="253" mass="26668">MTGTTERCAREALRARQGPGARYDAPLAPAGGLALARRGTAYFARVLNGIPDEEFGAPSLVPGWTRARVIAHVGYNARALARVVEGARTGVDLPMYASEAARAEEIETGASLPPRALRNLFRHAAVHLDVEWRDLADAGWNAVARGRSGAPLPVRDTPWLRAREVWLHAVDLDCGGSCGDFPAELTGRLLPALARTAGLALDPAPTPRAAARVTGAGAEVSGRTADLVRWLAGRGARRLAGDLPELPGPTDEG</sequence>
<accession>A0A974PSR1</accession>
<reference evidence="2 3" key="1">
    <citation type="submission" date="2020-10" db="EMBL/GenBank/DDBJ databases">
        <title>Degradation of 1,4-Dioxane by Xanthobacter sp. YN2, via a Novel Group-2 Soluble Di-Iron Monooxygenase.</title>
        <authorList>
            <person name="Ma F."/>
            <person name="Wang Y."/>
            <person name="Yang J."/>
            <person name="Guo H."/>
            <person name="Su D."/>
            <person name="Yu L."/>
        </authorList>
    </citation>
    <scope>NUCLEOTIDE SEQUENCE [LARGE SCALE GENOMIC DNA]</scope>
    <source>
        <strain evidence="2 3">YN2</strain>
    </source>
</reference>
<keyword evidence="3" id="KW-1185">Reference proteome</keyword>
<dbReference type="InterPro" id="IPR036527">
    <property type="entry name" value="SCP2_sterol-bd_dom_sf"/>
</dbReference>
<name>A0A974PSR1_9HYPH</name>
<evidence type="ECO:0000313" key="3">
    <source>
        <dbReference type="Proteomes" id="UP000596427"/>
    </source>
</evidence>
<dbReference type="InterPro" id="IPR024344">
    <property type="entry name" value="MDMPI_metal-binding"/>
</dbReference>
<dbReference type="AlphaFoldDB" id="A0A974PSR1"/>
<dbReference type="EMBL" id="CP063362">
    <property type="protein sequence ID" value="QRG09059.1"/>
    <property type="molecule type" value="Genomic_DNA"/>
</dbReference>
<dbReference type="SUPFAM" id="SSF109854">
    <property type="entry name" value="DinB/YfiT-like putative metalloenzymes"/>
    <property type="match status" value="1"/>
</dbReference>
<dbReference type="Gene3D" id="1.20.120.450">
    <property type="entry name" value="dinb family like domain"/>
    <property type="match status" value="1"/>
</dbReference>
<evidence type="ECO:0000259" key="1">
    <source>
        <dbReference type="Pfam" id="PF11716"/>
    </source>
</evidence>